<dbReference type="InterPro" id="IPR002060">
    <property type="entry name" value="Squ/phyt_synthse"/>
</dbReference>
<dbReference type="EMBL" id="NCKU01008044">
    <property type="protein sequence ID" value="RWS02184.1"/>
    <property type="molecule type" value="Genomic_DNA"/>
</dbReference>
<name>A0A443QGP1_9ACAR</name>
<reference evidence="1 2" key="1">
    <citation type="journal article" date="2018" name="Gigascience">
        <title>Genomes of trombidid mites reveal novel predicted allergens and laterally-transferred genes associated with secondary metabolism.</title>
        <authorList>
            <person name="Dong X."/>
            <person name="Chaisiri K."/>
            <person name="Xia D."/>
            <person name="Armstrong S.D."/>
            <person name="Fang Y."/>
            <person name="Donnelly M.J."/>
            <person name="Kadowaki T."/>
            <person name="McGarry J.W."/>
            <person name="Darby A.C."/>
            <person name="Makepeace B.L."/>
        </authorList>
    </citation>
    <scope>NUCLEOTIDE SEQUENCE [LARGE SCALE GENOMIC DNA]</scope>
    <source>
        <strain evidence="1">UoL-WK</strain>
    </source>
</reference>
<dbReference type="Pfam" id="PF00494">
    <property type="entry name" value="SQS_PSY"/>
    <property type="match status" value="1"/>
</dbReference>
<dbReference type="OrthoDB" id="6600518at2759"/>
<proteinExistence type="predicted"/>
<dbReference type="Proteomes" id="UP000285301">
    <property type="component" value="Unassembled WGS sequence"/>
</dbReference>
<organism evidence="1 2">
    <name type="scientific">Dinothrombium tinctorium</name>
    <dbReference type="NCBI Taxonomy" id="1965070"/>
    <lineage>
        <taxon>Eukaryota</taxon>
        <taxon>Metazoa</taxon>
        <taxon>Ecdysozoa</taxon>
        <taxon>Arthropoda</taxon>
        <taxon>Chelicerata</taxon>
        <taxon>Arachnida</taxon>
        <taxon>Acari</taxon>
        <taxon>Acariformes</taxon>
        <taxon>Trombidiformes</taxon>
        <taxon>Prostigmata</taxon>
        <taxon>Anystina</taxon>
        <taxon>Parasitengona</taxon>
        <taxon>Trombidioidea</taxon>
        <taxon>Trombidiidae</taxon>
        <taxon>Dinothrombium</taxon>
    </lineage>
</organism>
<protein>
    <submittedName>
        <fullName evidence="1">Carotenoid synthase-carotenoid cyclase-like protein</fullName>
    </submittedName>
</protein>
<evidence type="ECO:0000313" key="2">
    <source>
        <dbReference type="Proteomes" id="UP000285301"/>
    </source>
</evidence>
<accession>A0A443QGP1</accession>
<gene>
    <name evidence="1" type="ORF">B4U79_16643</name>
</gene>
<dbReference type="AlphaFoldDB" id="A0A443QGP1"/>
<dbReference type="InterPro" id="IPR008949">
    <property type="entry name" value="Isoprenoid_synthase_dom_sf"/>
</dbReference>
<feature type="non-terminal residue" evidence="1">
    <location>
        <position position="1"/>
    </location>
</feature>
<dbReference type="STRING" id="1965070.A0A443QGP1"/>
<dbReference type="SUPFAM" id="SSF48576">
    <property type="entry name" value="Terpenoid synthases"/>
    <property type="match status" value="1"/>
</dbReference>
<dbReference type="Gene3D" id="1.10.600.10">
    <property type="entry name" value="Farnesyl Diphosphate Synthase"/>
    <property type="match status" value="1"/>
</dbReference>
<comment type="caution">
    <text evidence="1">The sequence shown here is derived from an EMBL/GenBank/DDBJ whole genome shotgun (WGS) entry which is preliminary data.</text>
</comment>
<sequence length="329" mass="39095">NIEDIKFTYDHMNQKEESKGAAFFSVGARQDLIISASFAYIFDDMCDVETDVEKKKKYIKIIKKYLNELFANRSPSWGYDIGLDKITPKSLPKIDWSYYKNCLTSQQFAIFRAFYRISYYYPSLPFERIVKGMDFEISKNFIFETENDLHEWYDLIGSSTNTYFILTIMTKRKFGYWRLTKEYEPMHQKVRQLGKALLFSNSVRDIFKDSEKEGRTSIPREYFESDDELRILTVDRNPWLLGEEKLQKYALRIHSICDRIMNESIDSIDHYPREVRLPSRALLFLCLKKGKKMTTSIKRSHKLSKLEKICIALNVFYVEPVLKLLKFKI</sequence>
<evidence type="ECO:0000313" key="1">
    <source>
        <dbReference type="EMBL" id="RWS02184.1"/>
    </source>
</evidence>
<keyword evidence="2" id="KW-1185">Reference proteome</keyword>